<dbReference type="InterPro" id="IPR027417">
    <property type="entry name" value="P-loop_NTPase"/>
</dbReference>
<gene>
    <name evidence="2" type="ORF">QQS21_012087</name>
</gene>
<name>A0AAJ0CGD7_9HYPO</name>
<sequence length="224" mass="24226">MDPCSQTKTHFPLSPVAAIVVAERESERRNHLRQLGPCRSGCGELDDYVLLGGFERGSVVGVSAEEESTGLALGLQILSKELVNEAHGARNGNGDGSSSFKALLITPRPVGELLRSLRNSLGVEVARRRGLGSEEKGEGRRIVKDSLDRVMLSCVFDMDGLWEVLADLDDGHPRSEFVAEPGEKAQLSQPENTTSKDEHDTQQGGLPVLEIQDSEDEDSPLPTP</sequence>
<feature type="compositionally biased region" description="Acidic residues" evidence="1">
    <location>
        <begin position="212"/>
        <end position="224"/>
    </location>
</feature>
<dbReference type="AlphaFoldDB" id="A0AAJ0CGD7"/>
<dbReference type="EMBL" id="JASWJB010000466">
    <property type="protein sequence ID" value="KAK2590226.1"/>
    <property type="molecule type" value="Genomic_DNA"/>
</dbReference>
<proteinExistence type="predicted"/>
<evidence type="ECO:0000313" key="2">
    <source>
        <dbReference type="EMBL" id="KAK2590226.1"/>
    </source>
</evidence>
<accession>A0AAJ0CGD7</accession>
<organism evidence="2 3">
    <name type="scientific">Conoideocrella luteorostrata</name>
    <dbReference type="NCBI Taxonomy" id="1105319"/>
    <lineage>
        <taxon>Eukaryota</taxon>
        <taxon>Fungi</taxon>
        <taxon>Dikarya</taxon>
        <taxon>Ascomycota</taxon>
        <taxon>Pezizomycotina</taxon>
        <taxon>Sordariomycetes</taxon>
        <taxon>Hypocreomycetidae</taxon>
        <taxon>Hypocreales</taxon>
        <taxon>Clavicipitaceae</taxon>
        <taxon>Conoideocrella</taxon>
    </lineage>
</organism>
<comment type="caution">
    <text evidence="2">The sequence shown here is derived from an EMBL/GenBank/DDBJ whole genome shotgun (WGS) entry which is preliminary data.</text>
</comment>
<keyword evidence="3" id="KW-1185">Reference proteome</keyword>
<evidence type="ECO:0000313" key="3">
    <source>
        <dbReference type="Proteomes" id="UP001251528"/>
    </source>
</evidence>
<feature type="non-terminal residue" evidence="2">
    <location>
        <position position="224"/>
    </location>
</feature>
<feature type="region of interest" description="Disordered" evidence="1">
    <location>
        <begin position="173"/>
        <end position="224"/>
    </location>
</feature>
<reference evidence="2" key="1">
    <citation type="submission" date="2023-06" db="EMBL/GenBank/DDBJ databases">
        <title>Conoideocrella luteorostrata (Hypocreales: Clavicipitaceae), a potential biocontrol fungus for elongate hemlock scale in United States Christmas tree production areas.</title>
        <authorList>
            <person name="Barrett H."/>
            <person name="Lovett B."/>
            <person name="Macias A.M."/>
            <person name="Stajich J.E."/>
            <person name="Kasson M.T."/>
        </authorList>
    </citation>
    <scope>NUCLEOTIDE SEQUENCE</scope>
    <source>
        <strain evidence="2">ARSEF 14590</strain>
    </source>
</reference>
<protein>
    <submittedName>
        <fullName evidence="2">Uncharacterized protein</fullName>
    </submittedName>
</protein>
<dbReference type="Gene3D" id="3.40.50.300">
    <property type="entry name" value="P-loop containing nucleotide triphosphate hydrolases"/>
    <property type="match status" value="1"/>
</dbReference>
<feature type="compositionally biased region" description="Basic and acidic residues" evidence="1">
    <location>
        <begin position="173"/>
        <end position="183"/>
    </location>
</feature>
<evidence type="ECO:0000256" key="1">
    <source>
        <dbReference type="SAM" id="MobiDB-lite"/>
    </source>
</evidence>
<dbReference type="Proteomes" id="UP001251528">
    <property type="component" value="Unassembled WGS sequence"/>
</dbReference>